<dbReference type="InterPro" id="IPR027417">
    <property type="entry name" value="P-loop_NTPase"/>
</dbReference>
<dbReference type="CDD" id="cd17933">
    <property type="entry name" value="DEXSc_RecD-like"/>
    <property type="match status" value="1"/>
</dbReference>
<evidence type="ECO:0000259" key="3">
    <source>
        <dbReference type="SMART" id="SM00382"/>
    </source>
</evidence>
<gene>
    <name evidence="4" type="ORF">SAMN05421823_10627</name>
</gene>
<keyword evidence="2" id="KW-0067">ATP-binding</keyword>
<dbReference type="STRING" id="1075417.SAMN05421823_10627"/>
<organism evidence="4 5">
    <name type="scientific">Catalinimonas alkaloidigena</name>
    <dbReference type="NCBI Taxonomy" id="1075417"/>
    <lineage>
        <taxon>Bacteria</taxon>
        <taxon>Pseudomonadati</taxon>
        <taxon>Bacteroidota</taxon>
        <taxon>Cytophagia</taxon>
        <taxon>Cytophagales</taxon>
        <taxon>Catalimonadaceae</taxon>
        <taxon>Catalinimonas</taxon>
    </lineage>
</organism>
<keyword evidence="1" id="KW-0547">Nucleotide-binding</keyword>
<dbReference type="Pfam" id="PF13538">
    <property type="entry name" value="UvrD_C_2"/>
    <property type="match status" value="1"/>
</dbReference>
<dbReference type="PANTHER" id="PTHR43788">
    <property type="entry name" value="DNA2/NAM7 HELICASE FAMILY MEMBER"/>
    <property type="match status" value="1"/>
</dbReference>
<feature type="domain" description="AAA+ ATPase" evidence="3">
    <location>
        <begin position="37"/>
        <end position="292"/>
    </location>
</feature>
<dbReference type="AlphaFoldDB" id="A0A1G9K2B9"/>
<dbReference type="CDD" id="cd18809">
    <property type="entry name" value="SF1_C_RecD"/>
    <property type="match status" value="1"/>
</dbReference>
<sequence>MISLASLLREQFVFTPTPGQAALFARLQDFFEDTHQPQPTFLLRGYAGTGKTSVISALVHTLYRLDYKAELLAPTGRAAKVMSQYSGRRAYTIHRRIYHQLADPYTGNMEVKVQKNYRQRTLFIVDEASMITDDPGSGEYGILMDLIRFVFENPNNRLMLVGDTAQLPPVGQPLSPALDPKLLRESFGLSVWEHELQEVTRQADQSGILLNATQLRQQIHQEDFKLQFRTRGFRDTFRMTGEKLEDGLHYAYDKYGKEGTVIICRSNKNASLYNEHIRRRILQRETEVDAGEHLMIVRNNYQALGDDEAAGFLANGDFVEVLRVRNTEEMHGFRFATLQLRLPDYPDQTTFESKVLLDLLHNQNASLTTEEYRRLYDSVRADYADAKTKKEFKEAMKIDPYLNALQVKFAYALTCHKSQGGQWPIVFVDQGYLTEERIDREYLRWLYTAVTRATHELYFVNFHERFFESGGTAN</sequence>
<dbReference type="Proteomes" id="UP000198510">
    <property type="component" value="Unassembled WGS sequence"/>
</dbReference>
<dbReference type="OrthoDB" id="9803432at2"/>
<protein>
    <submittedName>
        <fullName evidence="4">Exodeoxyribonuclease-5</fullName>
    </submittedName>
</protein>
<dbReference type="Pfam" id="PF13604">
    <property type="entry name" value="AAA_30"/>
    <property type="match status" value="1"/>
</dbReference>
<accession>A0A1G9K2B9</accession>
<evidence type="ECO:0000256" key="1">
    <source>
        <dbReference type="ARBA" id="ARBA00022741"/>
    </source>
</evidence>
<dbReference type="SUPFAM" id="SSF52540">
    <property type="entry name" value="P-loop containing nucleoside triphosphate hydrolases"/>
    <property type="match status" value="1"/>
</dbReference>
<dbReference type="EMBL" id="FNFO01000006">
    <property type="protein sequence ID" value="SDL43921.1"/>
    <property type="molecule type" value="Genomic_DNA"/>
</dbReference>
<dbReference type="Gene3D" id="3.40.50.300">
    <property type="entry name" value="P-loop containing nucleotide triphosphate hydrolases"/>
    <property type="match status" value="3"/>
</dbReference>
<keyword evidence="5" id="KW-1185">Reference proteome</keyword>
<dbReference type="InterPro" id="IPR003593">
    <property type="entry name" value="AAA+_ATPase"/>
</dbReference>
<dbReference type="RefSeq" id="WP_089683634.1">
    <property type="nucleotide sequence ID" value="NZ_FNFO01000006.1"/>
</dbReference>
<dbReference type="SMART" id="SM00382">
    <property type="entry name" value="AAA"/>
    <property type="match status" value="1"/>
</dbReference>
<dbReference type="InterPro" id="IPR027785">
    <property type="entry name" value="UvrD-like_helicase_C"/>
</dbReference>
<dbReference type="PANTHER" id="PTHR43788:SF6">
    <property type="entry name" value="DNA HELICASE B"/>
    <property type="match status" value="1"/>
</dbReference>
<evidence type="ECO:0000313" key="4">
    <source>
        <dbReference type="EMBL" id="SDL43921.1"/>
    </source>
</evidence>
<dbReference type="GO" id="GO:0003678">
    <property type="term" value="F:DNA helicase activity"/>
    <property type="evidence" value="ECO:0007669"/>
    <property type="project" value="UniProtKB-ARBA"/>
</dbReference>
<name>A0A1G9K2B9_9BACT</name>
<dbReference type="InterPro" id="IPR050534">
    <property type="entry name" value="Coronavir_polyprotein_1ab"/>
</dbReference>
<dbReference type="Gene3D" id="2.30.30.940">
    <property type="match status" value="1"/>
</dbReference>
<reference evidence="4 5" key="1">
    <citation type="submission" date="2016-10" db="EMBL/GenBank/DDBJ databases">
        <authorList>
            <person name="de Groot N.N."/>
        </authorList>
    </citation>
    <scope>NUCLEOTIDE SEQUENCE [LARGE SCALE GENOMIC DNA]</scope>
    <source>
        <strain evidence="4 5">DSM 25186</strain>
    </source>
</reference>
<evidence type="ECO:0000256" key="2">
    <source>
        <dbReference type="ARBA" id="ARBA00022840"/>
    </source>
</evidence>
<evidence type="ECO:0000313" key="5">
    <source>
        <dbReference type="Proteomes" id="UP000198510"/>
    </source>
</evidence>
<dbReference type="GO" id="GO:0005524">
    <property type="term" value="F:ATP binding"/>
    <property type="evidence" value="ECO:0007669"/>
    <property type="project" value="UniProtKB-KW"/>
</dbReference>
<proteinExistence type="predicted"/>